<evidence type="ECO:0000259" key="4">
    <source>
        <dbReference type="Pfam" id="PF11797"/>
    </source>
</evidence>
<feature type="compositionally biased region" description="Basic residues" evidence="1">
    <location>
        <begin position="356"/>
        <end position="376"/>
    </location>
</feature>
<feature type="domain" description="WxL Interacting Protein host binding" evidence="4">
    <location>
        <begin position="171"/>
        <end position="306"/>
    </location>
</feature>
<sequence>MKKRKWLLFLGLLSLISMMFLGNLQKVHANEKDPGGATGFTYKVSFPDNQIEENIGFYKLKMAPNDHQVIKIALSNPGKEKLTVDVSLNGAKTNQNGVIEYGDSSIENDASLKFDFKEIVTGPKTVELNPGETKDLELTIQMPETTYEGTIAGGIQLMRANQGAEADQKGGSQIINQYAYVIGLLLQENDQLPSPNLALNSVKANQDNARNAIFVNFSNVEAAYLNDMTVEVQVTEKNKENILYERKQTAMRMAPNTFINFPVSMNGEKMVAGKYKAKILVTSGNEKWAWDKEFTIDQKEADKFNERDVGLVQEKGINWQLIALIAGGLLVGIALIFIVLVMMRKRKMAKNSNTPSKKRQNGKKLPNKSKNKRKDR</sequence>
<feature type="transmembrane region" description="Helical" evidence="2">
    <location>
        <begin position="321"/>
        <end position="343"/>
    </location>
</feature>
<dbReference type="EMBL" id="CP013614">
    <property type="protein sequence ID" value="ALS00015.1"/>
    <property type="molecule type" value="Genomic_DNA"/>
</dbReference>
<protein>
    <recommendedName>
        <fullName evidence="7">DUF3324 domain-containing protein</fullName>
    </recommendedName>
</protein>
<evidence type="ECO:0000256" key="2">
    <source>
        <dbReference type="SAM" id="Phobius"/>
    </source>
</evidence>
<evidence type="ECO:0000313" key="6">
    <source>
        <dbReference type="Proteomes" id="UP000065511"/>
    </source>
</evidence>
<name>A0ABM5W4K7_9ENTE</name>
<proteinExistence type="predicted"/>
<gene>
    <name evidence="5" type="ORF">ATZ33_01040</name>
</gene>
<evidence type="ECO:0000313" key="5">
    <source>
        <dbReference type="EMBL" id="ALS00015.1"/>
    </source>
</evidence>
<evidence type="ECO:0008006" key="7">
    <source>
        <dbReference type="Google" id="ProtNLM"/>
    </source>
</evidence>
<feature type="domain" description="WxL Interacting Protein peptidoglycan binding" evidence="3">
    <location>
        <begin position="40"/>
        <end position="157"/>
    </location>
</feature>
<dbReference type="InterPro" id="IPR021759">
    <property type="entry name" value="WxLIP_HBD"/>
</dbReference>
<dbReference type="Proteomes" id="UP000065511">
    <property type="component" value="Chromosome"/>
</dbReference>
<reference evidence="5 6" key="1">
    <citation type="submission" date="2015-12" db="EMBL/GenBank/DDBJ databases">
        <authorList>
            <person name="Lauer A."/>
            <person name="Humrighouse B."/>
            <person name="Loparev V."/>
            <person name="Shewmaker P.L."/>
            <person name="Whitney A.M."/>
            <person name="McLaughlin R.W."/>
        </authorList>
    </citation>
    <scope>NUCLEOTIDE SEQUENCE [LARGE SCALE GENOMIC DNA]</scope>
    <source>
        <strain evidence="5 6">LMG 23085</strain>
    </source>
</reference>
<accession>A0ABM5W4K7</accession>
<dbReference type="Pfam" id="PF11797">
    <property type="entry name" value="WxLIP_HBD"/>
    <property type="match status" value="1"/>
</dbReference>
<keyword evidence="2" id="KW-0472">Membrane</keyword>
<feature type="region of interest" description="Disordered" evidence="1">
    <location>
        <begin position="349"/>
        <end position="376"/>
    </location>
</feature>
<dbReference type="RefSeq" id="WP_071879096.1">
    <property type="nucleotide sequence ID" value="NZ_JXLC01000031.1"/>
</dbReference>
<evidence type="ECO:0000256" key="1">
    <source>
        <dbReference type="SAM" id="MobiDB-lite"/>
    </source>
</evidence>
<dbReference type="Pfam" id="PF06030">
    <property type="entry name" value="WxLIP_PGBD"/>
    <property type="match status" value="1"/>
</dbReference>
<dbReference type="InterPro" id="IPR010317">
    <property type="entry name" value="WxLIP_PGBD"/>
</dbReference>
<keyword evidence="2" id="KW-1133">Transmembrane helix</keyword>
<organism evidence="5 6">
    <name type="scientific">Enterococcus silesiacus</name>
    <dbReference type="NCBI Taxonomy" id="332949"/>
    <lineage>
        <taxon>Bacteria</taxon>
        <taxon>Bacillati</taxon>
        <taxon>Bacillota</taxon>
        <taxon>Bacilli</taxon>
        <taxon>Lactobacillales</taxon>
        <taxon>Enterococcaceae</taxon>
        <taxon>Enterococcus</taxon>
    </lineage>
</organism>
<keyword evidence="2" id="KW-0812">Transmembrane</keyword>
<keyword evidence="6" id="KW-1185">Reference proteome</keyword>
<evidence type="ECO:0000259" key="3">
    <source>
        <dbReference type="Pfam" id="PF06030"/>
    </source>
</evidence>